<name>A0A1Q2M9W0_9GAMM</name>
<accession>A0A1Q2M9W0</accession>
<feature type="transmembrane region" description="Helical" evidence="4">
    <location>
        <begin position="352"/>
        <end position="375"/>
    </location>
</feature>
<dbReference type="InterPro" id="IPR011701">
    <property type="entry name" value="MFS"/>
</dbReference>
<dbReference type="PANTHER" id="PTHR23524:SF1">
    <property type="entry name" value="MRH DOMAIN-CONTAINING PROTEIN-RELATED"/>
    <property type="match status" value="1"/>
</dbReference>
<dbReference type="GO" id="GO:0022857">
    <property type="term" value="F:transmembrane transporter activity"/>
    <property type="evidence" value="ECO:0007669"/>
    <property type="project" value="InterPro"/>
</dbReference>
<feature type="transmembrane region" description="Helical" evidence="4">
    <location>
        <begin position="70"/>
        <end position="89"/>
    </location>
</feature>
<dbReference type="Pfam" id="PF07690">
    <property type="entry name" value="MFS_1"/>
    <property type="match status" value="1"/>
</dbReference>
<dbReference type="InterPro" id="IPR036259">
    <property type="entry name" value="MFS_trans_sf"/>
</dbReference>
<dbReference type="EMBL" id="CP019650">
    <property type="protein sequence ID" value="AQQ69481.1"/>
    <property type="molecule type" value="Genomic_DNA"/>
</dbReference>
<feature type="transmembrane region" description="Helical" evidence="4">
    <location>
        <begin position="46"/>
        <end position="63"/>
    </location>
</feature>
<dbReference type="InterPro" id="IPR020846">
    <property type="entry name" value="MFS_dom"/>
</dbReference>
<evidence type="ECO:0000256" key="1">
    <source>
        <dbReference type="ARBA" id="ARBA00022692"/>
    </source>
</evidence>
<evidence type="ECO:0000259" key="5">
    <source>
        <dbReference type="PROSITE" id="PS50850"/>
    </source>
</evidence>
<feature type="domain" description="Major facilitator superfamily (MFS) profile" evidence="5">
    <location>
        <begin position="1"/>
        <end position="406"/>
    </location>
</feature>
<evidence type="ECO:0000256" key="4">
    <source>
        <dbReference type="SAM" id="Phobius"/>
    </source>
</evidence>
<dbReference type="Proteomes" id="UP000188219">
    <property type="component" value="Chromosome"/>
</dbReference>
<feature type="transmembrane region" description="Helical" evidence="4">
    <location>
        <begin position="381"/>
        <end position="401"/>
    </location>
</feature>
<proteinExistence type="predicted"/>
<feature type="transmembrane region" description="Helical" evidence="4">
    <location>
        <begin position="317"/>
        <end position="340"/>
    </location>
</feature>
<dbReference type="Gene3D" id="1.20.1250.20">
    <property type="entry name" value="MFS general substrate transporter like domains"/>
    <property type="match status" value="2"/>
</dbReference>
<feature type="transmembrane region" description="Helical" evidence="4">
    <location>
        <begin position="262"/>
        <end position="283"/>
    </location>
</feature>
<keyword evidence="2 4" id="KW-1133">Transmembrane helix</keyword>
<reference evidence="6" key="1">
    <citation type="submission" date="2017-02" db="EMBL/GenBank/DDBJ databases">
        <title>Genome of Microbulbifer agarilyticus GP101.</title>
        <authorList>
            <person name="Jung J."/>
            <person name="Bae S.S."/>
            <person name="Baek K."/>
        </authorList>
    </citation>
    <scope>NUCLEOTIDE SEQUENCE [LARGE SCALE GENOMIC DNA]</scope>
    <source>
        <strain evidence="6">GP101</strain>
    </source>
</reference>
<feature type="transmembrane region" description="Helical" evidence="4">
    <location>
        <begin position="217"/>
        <end position="242"/>
    </location>
</feature>
<gene>
    <name evidence="6" type="ORF">Mag101_09580</name>
</gene>
<evidence type="ECO:0000313" key="6">
    <source>
        <dbReference type="EMBL" id="AQQ69481.1"/>
    </source>
</evidence>
<dbReference type="SUPFAM" id="SSF103473">
    <property type="entry name" value="MFS general substrate transporter"/>
    <property type="match status" value="1"/>
</dbReference>
<dbReference type="STRING" id="260552.Mag101_09580"/>
<keyword evidence="3 4" id="KW-0472">Membrane</keyword>
<keyword evidence="1 4" id="KW-0812">Transmembrane</keyword>
<dbReference type="PROSITE" id="PS50850">
    <property type="entry name" value="MFS"/>
    <property type="match status" value="1"/>
</dbReference>
<feature type="transmembrane region" description="Helical" evidence="4">
    <location>
        <begin position="290"/>
        <end position="311"/>
    </location>
</feature>
<dbReference type="AlphaFoldDB" id="A0A1Q2M9W0"/>
<evidence type="ECO:0000313" key="7">
    <source>
        <dbReference type="Proteomes" id="UP000188219"/>
    </source>
</evidence>
<evidence type="ECO:0000256" key="2">
    <source>
        <dbReference type="ARBA" id="ARBA00022989"/>
    </source>
</evidence>
<protein>
    <recommendedName>
        <fullName evidence="5">Major facilitator superfamily (MFS) profile domain-containing protein</fullName>
    </recommendedName>
</protein>
<sequence length="422" mass="44884">MITFYVASFLLIAMGTFAPQMFGYLFIEFLNIPESEHGRLAGDLGFWGEIALMISLLIFGPMADRRGRRVVMVIGFLLTAVGLFTFPLSNSYAGVLLARIICACGLAAITCIVVMLIGDYFSDESRGKAAGMQGIMNGLGAVFTIFLLLRLPSIFQSQGYDPIAAGTLAYAVGASLCIVAAIYMWFGLRRDWPTSAQKKQPAVQQLKQGFAAAKDPAIALAYGASFVARGNLAIVGTFFALWGTNYGTQVMGLETSEALKKAANMVVIAQGTALMTAPLFGIMADKLNRVSALVVALLISALGYMATGFVSDPFSQTMMICAVFIGMGEVGCIIASGVLINERASESLRGPIVAVFNFTGALGILIATKVGGYLFDGWRESGPFVLFGIFALVVALWALALRLRTSKPLAAPITTLETDPQA</sequence>
<organism evidence="6 7">
    <name type="scientific">Microbulbifer agarilyticus</name>
    <dbReference type="NCBI Taxonomy" id="260552"/>
    <lineage>
        <taxon>Bacteria</taxon>
        <taxon>Pseudomonadati</taxon>
        <taxon>Pseudomonadota</taxon>
        <taxon>Gammaproteobacteria</taxon>
        <taxon>Cellvibrionales</taxon>
        <taxon>Microbulbiferaceae</taxon>
        <taxon>Microbulbifer</taxon>
    </lineage>
</organism>
<dbReference type="PANTHER" id="PTHR23524">
    <property type="entry name" value="TRANSPORTER, PUTATIVE (AFU_ORTHOLOGUE AFUA_8G04850)-RELATED"/>
    <property type="match status" value="1"/>
</dbReference>
<evidence type="ECO:0000256" key="3">
    <source>
        <dbReference type="ARBA" id="ARBA00023136"/>
    </source>
</evidence>
<feature type="transmembrane region" description="Helical" evidence="4">
    <location>
        <begin position="129"/>
        <end position="151"/>
    </location>
</feature>
<keyword evidence="7" id="KW-1185">Reference proteome</keyword>
<feature type="transmembrane region" description="Helical" evidence="4">
    <location>
        <begin position="7"/>
        <end position="26"/>
    </location>
</feature>
<feature type="transmembrane region" description="Helical" evidence="4">
    <location>
        <begin position="95"/>
        <end position="117"/>
    </location>
</feature>
<dbReference type="KEGG" id="maga:Mag101_09580"/>
<feature type="transmembrane region" description="Helical" evidence="4">
    <location>
        <begin position="163"/>
        <end position="186"/>
    </location>
</feature>